<dbReference type="InterPro" id="IPR015424">
    <property type="entry name" value="PyrdxlP-dep_Trfase"/>
</dbReference>
<evidence type="ECO:0000313" key="4">
    <source>
        <dbReference type="EMBL" id="GMG82694.1"/>
    </source>
</evidence>
<feature type="region of interest" description="Disordered" evidence="3">
    <location>
        <begin position="1"/>
        <end position="21"/>
    </location>
</feature>
<dbReference type="Gene3D" id="3.40.640.10">
    <property type="entry name" value="Type I PLP-dependent aspartate aminotransferase-like (Major domain)"/>
    <property type="match status" value="1"/>
</dbReference>
<accession>A0ABQ6LPQ5</accession>
<dbReference type="NCBIfam" id="TIGR02379">
    <property type="entry name" value="ECA_wecE"/>
    <property type="match status" value="1"/>
</dbReference>
<dbReference type="PANTHER" id="PTHR30244">
    <property type="entry name" value="TRANSAMINASE"/>
    <property type="match status" value="1"/>
</dbReference>
<proteinExistence type="inferred from homology"/>
<dbReference type="PANTHER" id="PTHR30244:SF34">
    <property type="entry name" value="DTDP-4-AMINO-4,6-DIDEOXYGALACTOSE TRANSAMINASE"/>
    <property type="match status" value="1"/>
</dbReference>
<dbReference type="InterPro" id="IPR015422">
    <property type="entry name" value="PyrdxlP-dep_Trfase_small"/>
</dbReference>
<reference evidence="4 5" key="1">
    <citation type="submission" date="2023-04" db="EMBL/GenBank/DDBJ databases">
        <title>Marinoamorphus aggregata gen. nov., sp. Nov., isolate from tissue of brittle star Ophioplocus japonicus.</title>
        <authorList>
            <person name="Kawano K."/>
            <person name="Sawayama S."/>
            <person name="Nakagawa S."/>
        </authorList>
    </citation>
    <scope>NUCLEOTIDE SEQUENCE [LARGE SCALE GENOMIC DNA]</scope>
    <source>
        <strain evidence="4 5">NKW23</strain>
    </source>
</reference>
<dbReference type="PIRSF" id="PIRSF000390">
    <property type="entry name" value="PLP_StrS"/>
    <property type="match status" value="1"/>
</dbReference>
<dbReference type="InterPro" id="IPR012749">
    <property type="entry name" value="WecE-like"/>
</dbReference>
<dbReference type="Proteomes" id="UP001239909">
    <property type="component" value="Unassembled WGS sequence"/>
</dbReference>
<evidence type="ECO:0000313" key="5">
    <source>
        <dbReference type="Proteomes" id="UP001239909"/>
    </source>
</evidence>
<comment type="caution">
    <text evidence="4">The sequence shown here is derived from an EMBL/GenBank/DDBJ whole genome shotgun (WGS) entry which is preliminary data.</text>
</comment>
<dbReference type="Pfam" id="PF01041">
    <property type="entry name" value="DegT_DnrJ_EryC1"/>
    <property type="match status" value="1"/>
</dbReference>
<feature type="compositionally biased region" description="Gly residues" evidence="3">
    <location>
        <begin position="1"/>
        <end position="11"/>
    </location>
</feature>
<dbReference type="CDD" id="cd00616">
    <property type="entry name" value="AHBA_syn"/>
    <property type="match status" value="1"/>
</dbReference>
<name>A0ABQ6LPQ5_9RHOB</name>
<evidence type="ECO:0000256" key="2">
    <source>
        <dbReference type="RuleBase" id="RU004508"/>
    </source>
</evidence>
<dbReference type="InterPro" id="IPR015421">
    <property type="entry name" value="PyrdxlP-dep_Trfase_major"/>
</dbReference>
<gene>
    <name evidence="4" type="primary">rffA</name>
    <name evidence="4" type="ORF">LNKW23_19070</name>
</gene>
<evidence type="ECO:0000256" key="3">
    <source>
        <dbReference type="SAM" id="MobiDB-lite"/>
    </source>
</evidence>
<keyword evidence="2" id="KW-0663">Pyridoxal phosphate</keyword>
<dbReference type="Gene3D" id="3.90.1150.10">
    <property type="entry name" value="Aspartate Aminotransferase, domain 1"/>
    <property type="match status" value="1"/>
</dbReference>
<organism evidence="4 5">
    <name type="scientific">Paralimibaculum aggregatum</name>
    <dbReference type="NCBI Taxonomy" id="3036245"/>
    <lineage>
        <taxon>Bacteria</taxon>
        <taxon>Pseudomonadati</taxon>
        <taxon>Pseudomonadota</taxon>
        <taxon>Alphaproteobacteria</taxon>
        <taxon>Rhodobacterales</taxon>
        <taxon>Paracoccaceae</taxon>
        <taxon>Paralimibaculum</taxon>
    </lineage>
</organism>
<keyword evidence="5" id="KW-1185">Reference proteome</keyword>
<protein>
    <submittedName>
        <fullName evidence="4">dTDP-4-amino-4,6-dideoxygalactose transaminase</fullName>
    </submittedName>
</protein>
<dbReference type="InterPro" id="IPR000653">
    <property type="entry name" value="DegT/StrS_aminotransferase"/>
</dbReference>
<dbReference type="SUPFAM" id="SSF53383">
    <property type="entry name" value="PLP-dependent transferases"/>
    <property type="match status" value="1"/>
</dbReference>
<dbReference type="EMBL" id="BSYI01000012">
    <property type="protein sequence ID" value="GMG82694.1"/>
    <property type="molecule type" value="Genomic_DNA"/>
</dbReference>
<dbReference type="RefSeq" id="WP_285671481.1">
    <property type="nucleotide sequence ID" value="NZ_BSYI01000012.1"/>
</dbReference>
<sequence length="397" mass="42504">MGAGGAQAGGGPAPPPAGDRVPFSRAAVVGTEAAHLASAMSTARLGGDGAFGRRCEAWFRAELGVASALLTSSCTHALEMAALIAGIGPGDEVIMASYGFVSTANAFALRGATIVFVDIRPDTMNIDETLVEAAITARTRAIVAMHYGGVACEMDSLCRIAAEHGLWLIEDAAHCTRTRWKGRRLGSFGQIATMSFHETKNLTSGGEGGLICLNDPALEARAEMVREKGTDRRAFFRGQVDAYSWRCLGSSYLMSELGAAYLWAQVEAVERILQRRGRIFARYRAAFAEAAADGRIETQAIPPGAESEGHIFYIKLRDAADRAAFIDHMARAGVIAVFHYVPLHGAEAGRRHGRFHGADRFTTRESERLVRLPLFYGLGDAQQDRVIAAARAYLAAG</sequence>
<comment type="similarity">
    <text evidence="1 2">Belongs to the DegT/DnrJ/EryC1 family.</text>
</comment>
<evidence type="ECO:0000256" key="1">
    <source>
        <dbReference type="ARBA" id="ARBA00037999"/>
    </source>
</evidence>
<dbReference type="NCBIfam" id="NF008687">
    <property type="entry name" value="PRK11706.1"/>
    <property type="match status" value="1"/>
</dbReference>